<dbReference type="PROSITE" id="PS51285">
    <property type="entry name" value="AGC_KINASE_CTER"/>
    <property type="match status" value="1"/>
</dbReference>
<feature type="region of interest" description="Disordered" evidence="17">
    <location>
        <begin position="1"/>
        <end position="23"/>
    </location>
</feature>
<keyword evidence="6" id="KW-0723">Serine/threonine-protein kinase</keyword>
<keyword evidence="7" id="KW-0597">Phosphoprotein</keyword>
<keyword evidence="13" id="KW-0460">Magnesium</keyword>
<dbReference type="PROSITE" id="PS50011">
    <property type="entry name" value="PROTEIN_KINASE_DOM"/>
    <property type="match status" value="1"/>
</dbReference>
<dbReference type="GO" id="GO:0000082">
    <property type="term" value="P:G1/S transition of mitotic cell cycle"/>
    <property type="evidence" value="ECO:0007669"/>
    <property type="project" value="TreeGrafter"/>
</dbReference>
<dbReference type="InterPro" id="IPR050236">
    <property type="entry name" value="Ser_Thr_kinase_AGC"/>
</dbReference>
<dbReference type="GO" id="GO:0043065">
    <property type="term" value="P:positive regulation of apoptotic process"/>
    <property type="evidence" value="ECO:0007669"/>
    <property type="project" value="TreeGrafter"/>
</dbReference>
<evidence type="ECO:0000256" key="17">
    <source>
        <dbReference type="SAM" id="MobiDB-lite"/>
    </source>
</evidence>
<keyword evidence="8" id="KW-0808">Transferase</keyword>
<evidence type="ECO:0000256" key="12">
    <source>
        <dbReference type="ARBA" id="ARBA00022840"/>
    </source>
</evidence>
<feature type="domain" description="AGC-kinase C-terminal" evidence="19">
    <location>
        <begin position="811"/>
        <end position="877"/>
    </location>
</feature>
<keyword evidence="10 16" id="KW-0547">Nucleotide-binding</keyword>
<dbReference type="GO" id="GO:0045177">
    <property type="term" value="C:apical part of cell"/>
    <property type="evidence" value="ECO:0007669"/>
    <property type="project" value="UniProtKB-ARBA"/>
</dbReference>
<evidence type="ECO:0000256" key="3">
    <source>
        <dbReference type="ARBA" id="ARBA00009903"/>
    </source>
</evidence>
<dbReference type="InterPro" id="IPR011009">
    <property type="entry name" value="Kinase-like_dom_sf"/>
</dbReference>
<dbReference type="HOGENOM" id="CLU_014539_0_0_1"/>
<dbReference type="InterPro" id="IPR008271">
    <property type="entry name" value="Ser/Thr_kinase_AS"/>
</dbReference>
<dbReference type="SUPFAM" id="SSF56112">
    <property type="entry name" value="Protein kinase-like (PK-like)"/>
    <property type="match status" value="1"/>
</dbReference>
<dbReference type="InParanoid" id="G0P4Y4"/>
<evidence type="ECO:0000256" key="7">
    <source>
        <dbReference type="ARBA" id="ARBA00022553"/>
    </source>
</evidence>
<name>G0P4Y4_CAEBE</name>
<accession>G0P4Y4</accession>
<dbReference type="InterPro" id="IPR017441">
    <property type="entry name" value="Protein_kinase_ATP_BS"/>
</dbReference>
<dbReference type="AlphaFoldDB" id="G0P4Y4"/>
<comment type="cofactor">
    <cofactor evidence="1">
        <name>Mg(2+)</name>
        <dbReference type="ChEBI" id="CHEBI:18420"/>
    </cofactor>
</comment>
<organism evidence="21">
    <name type="scientific">Caenorhabditis brenneri</name>
    <name type="common">Nematode worm</name>
    <dbReference type="NCBI Taxonomy" id="135651"/>
    <lineage>
        <taxon>Eukaryota</taxon>
        <taxon>Metazoa</taxon>
        <taxon>Ecdysozoa</taxon>
        <taxon>Nematoda</taxon>
        <taxon>Chromadorea</taxon>
        <taxon>Rhabditida</taxon>
        <taxon>Rhabditina</taxon>
        <taxon>Rhabditomorpha</taxon>
        <taxon>Rhabditoidea</taxon>
        <taxon>Rhabditidae</taxon>
        <taxon>Peloderinae</taxon>
        <taxon>Caenorhabditis</taxon>
    </lineage>
</organism>
<evidence type="ECO:0000256" key="13">
    <source>
        <dbReference type="ARBA" id="ARBA00022842"/>
    </source>
</evidence>
<dbReference type="Gene3D" id="3.30.200.20">
    <property type="entry name" value="Phosphorylase Kinase, domain 1"/>
    <property type="match status" value="2"/>
</dbReference>
<comment type="similarity">
    <text evidence="3">Belongs to the protein kinase superfamily. AGC Ser/Thr protein kinase family.</text>
</comment>
<reference evidence="21" key="1">
    <citation type="submission" date="2011-07" db="EMBL/GenBank/DDBJ databases">
        <authorList>
            <consortium name="Caenorhabditis brenneri Sequencing and Analysis Consortium"/>
            <person name="Wilson R.K."/>
        </authorList>
    </citation>
    <scope>NUCLEOTIDE SEQUENCE [LARGE SCALE GENOMIC DNA]</scope>
    <source>
        <strain evidence="21">PB2801</strain>
    </source>
</reference>
<dbReference type="EMBL" id="GL380070">
    <property type="protein sequence ID" value="EGT45114.1"/>
    <property type="molecule type" value="Genomic_DNA"/>
</dbReference>
<keyword evidence="21" id="KW-1185">Reference proteome</keyword>
<dbReference type="Pfam" id="PF00069">
    <property type="entry name" value="Pkinase"/>
    <property type="match status" value="2"/>
</dbReference>
<dbReference type="GO" id="GO:0042308">
    <property type="term" value="P:negative regulation of protein import into nucleus"/>
    <property type="evidence" value="ECO:0007669"/>
    <property type="project" value="UniProtKB-ARBA"/>
</dbReference>
<dbReference type="GO" id="GO:0005524">
    <property type="term" value="F:ATP binding"/>
    <property type="evidence" value="ECO:0007669"/>
    <property type="project" value="UniProtKB-UniRule"/>
</dbReference>
<comment type="catalytic activity">
    <reaction evidence="14">
        <text>L-threonyl-[protein] + ATP = O-phospho-L-threonyl-[protein] + ADP + H(+)</text>
        <dbReference type="Rhea" id="RHEA:46608"/>
        <dbReference type="Rhea" id="RHEA-COMP:11060"/>
        <dbReference type="Rhea" id="RHEA-COMP:11605"/>
        <dbReference type="ChEBI" id="CHEBI:15378"/>
        <dbReference type="ChEBI" id="CHEBI:30013"/>
        <dbReference type="ChEBI" id="CHEBI:30616"/>
        <dbReference type="ChEBI" id="CHEBI:61977"/>
        <dbReference type="ChEBI" id="CHEBI:456216"/>
        <dbReference type="EC" id="2.7.11.1"/>
    </reaction>
</comment>
<gene>
    <name evidence="20" type="ORF">CAEBREN_24848</name>
</gene>
<dbReference type="GO" id="GO:0009653">
    <property type="term" value="P:anatomical structure morphogenesis"/>
    <property type="evidence" value="ECO:0007669"/>
    <property type="project" value="UniProtKB-ARBA"/>
</dbReference>
<evidence type="ECO:0000256" key="10">
    <source>
        <dbReference type="ARBA" id="ARBA00022741"/>
    </source>
</evidence>
<dbReference type="InterPro" id="IPR000719">
    <property type="entry name" value="Prot_kinase_dom"/>
</dbReference>
<comment type="subcellular location">
    <subcellularLocation>
        <location evidence="2">Cytoplasm</location>
    </subcellularLocation>
</comment>
<evidence type="ECO:0000256" key="14">
    <source>
        <dbReference type="ARBA" id="ARBA00047899"/>
    </source>
</evidence>
<feature type="binding site" evidence="16">
    <location>
        <position position="549"/>
    </location>
    <ligand>
        <name>ATP</name>
        <dbReference type="ChEBI" id="CHEBI:30616"/>
    </ligand>
</feature>
<dbReference type="STRING" id="135651.G0P4Y4"/>
<protein>
    <recommendedName>
        <fullName evidence="4">non-specific serine/threonine protein kinase</fullName>
        <ecNumber evidence="4">2.7.11.1</ecNumber>
    </recommendedName>
</protein>
<keyword evidence="5" id="KW-0963">Cytoplasm</keyword>
<evidence type="ECO:0000259" key="18">
    <source>
        <dbReference type="PROSITE" id="PS50011"/>
    </source>
</evidence>
<evidence type="ECO:0000256" key="9">
    <source>
        <dbReference type="ARBA" id="ARBA00022723"/>
    </source>
</evidence>
<dbReference type="SMART" id="SM00220">
    <property type="entry name" value="S_TKc"/>
    <property type="match status" value="1"/>
</dbReference>
<evidence type="ECO:0000259" key="19">
    <source>
        <dbReference type="PROSITE" id="PS51285"/>
    </source>
</evidence>
<keyword evidence="11" id="KW-0418">Kinase</keyword>
<dbReference type="InterPro" id="IPR000961">
    <property type="entry name" value="AGC-kinase_C"/>
</dbReference>
<evidence type="ECO:0000256" key="6">
    <source>
        <dbReference type="ARBA" id="ARBA00022527"/>
    </source>
</evidence>
<evidence type="ECO:0000256" key="2">
    <source>
        <dbReference type="ARBA" id="ARBA00004496"/>
    </source>
</evidence>
<dbReference type="CDD" id="cd05598">
    <property type="entry name" value="STKc_LATS"/>
    <property type="match status" value="1"/>
</dbReference>
<dbReference type="Gene3D" id="1.10.510.10">
    <property type="entry name" value="Transferase(Phosphotransferase) domain 1"/>
    <property type="match status" value="2"/>
</dbReference>
<dbReference type="PANTHER" id="PTHR24356:SF418">
    <property type="entry name" value="SERINE_THREONINE-PROTEIN KINASE WARTS"/>
    <property type="match status" value="1"/>
</dbReference>
<dbReference type="FunCoup" id="G0P4Y4">
    <property type="interactions" value="59"/>
</dbReference>
<dbReference type="PANTHER" id="PTHR24356">
    <property type="entry name" value="SERINE/THREONINE-PROTEIN KINASE"/>
    <property type="match status" value="1"/>
</dbReference>
<feature type="compositionally biased region" description="Low complexity" evidence="17">
    <location>
        <begin position="171"/>
        <end position="187"/>
    </location>
</feature>
<dbReference type="FunFam" id="1.10.510.10:FF:001404">
    <property type="entry name" value="Serine/threonine-protein kinase WARTS homolog"/>
    <property type="match status" value="1"/>
</dbReference>
<dbReference type="GO" id="GO:0046872">
    <property type="term" value="F:metal ion binding"/>
    <property type="evidence" value="ECO:0007669"/>
    <property type="project" value="UniProtKB-KW"/>
</dbReference>
<dbReference type="Proteomes" id="UP000008068">
    <property type="component" value="Unassembled WGS sequence"/>
</dbReference>
<dbReference type="eggNOG" id="KOG0608">
    <property type="taxonomic scope" value="Eukaryota"/>
</dbReference>
<feature type="region of interest" description="Disordered" evidence="17">
    <location>
        <begin position="210"/>
        <end position="237"/>
    </location>
</feature>
<dbReference type="GO" id="GO:0005737">
    <property type="term" value="C:cytoplasm"/>
    <property type="evidence" value="ECO:0007669"/>
    <property type="project" value="UniProtKB-SubCell"/>
</dbReference>
<dbReference type="OrthoDB" id="2156623at2759"/>
<feature type="compositionally biased region" description="Pro residues" evidence="17">
    <location>
        <begin position="400"/>
        <end position="412"/>
    </location>
</feature>
<dbReference type="FunFam" id="3.30.200.20:FF:000391">
    <property type="entry name" value="Large tumor suppressor kinase 1"/>
    <property type="match status" value="1"/>
</dbReference>
<evidence type="ECO:0000256" key="1">
    <source>
        <dbReference type="ARBA" id="ARBA00001946"/>
    </source>
</evidence>
<dbReference type="GO" id="GO:0048731">
    <property type="term" value="P:system development"/>
    <property type="evidence" value="ECO:0007669"/>
    <property type="project" value="UniProtKB-ARBA"/>
</dbReference>
<dbReference type="PROSITE" id="PS00107">
    <property type="entry name" value="PROTEIN_KINASE_ATP"/>
    <property type="match status" value="1"/>
</dbReference>
<keyword evidence="12 16" id="KW-0067">ATP-binding</keyword>
<dbReference type="GO" id="GO:0046620">
    <property type="term" value="P:regulation of organ growth"/>
    <property type="evidence" value="ECO:0007669"/>
    <property type="project" value="TreeGrafter"/>
</dbReference>
<evidence type="ECO:0000313" key="20">
    <source>
        <dbReference type="EMBL" id="EGT45114.1"/>
    </source>
</evidence>
<feature type="region of interest" description="Disordered" evidence="17">
    <location>
        <begin position="394"/>
        <end position="420"/>
    </location>
</feature>
<evidence type="ECO:0000256" key="11">
    <source>
        <dbReference type="ARBA" id="ARBA00022777"/>
    </source>
</evidence>
<dbReference type="FunFam" id="1.10.510.10:FF:000086">
    <property type="entry name" value="Non-specific serine/threonine protein kinase"/>
    <property type="match status" value="1"/>
</dbReference>
<evidence type="ECO:0000256" key="5">
    <source>
        <dbReference type="ARBA" id="ARBA00022490"/>
    </source>
</evidence>
<feature type="region of interest" description="Disordered" evidence="17">
    <location>
        <begin position="169"/>
        <end position="188"/>
    </location>
</feature>
<proteinExistence type="inferred from homology"/>
<dbReference type="SMART" id="SM00133">
    <property type="entry name" value="S_TK_X"/>
    <property type="match status" value="1"/>
</dbReference>
<evidence type="ECO:0000256" key="15">
    <source>
        <dbReference type="ARBA" id="ARBA00048679"/>
    </source>
</evidence>
<keyword evidence="9" id="KW-0479">Metal-binding</keyword>
<evidence type="ECO:0000256" key="8">
    <source>
        <dbReference type="ARBA" id="ARBA00022679"/>
    </source>
</evidence>
<comment type="catalytic activity">
    <reaction evidence="15">
        <text>L-seryl-[protein] + ATP = O-phospho-L-seryl-[protein] + ADP + H(+)</text>
        <dbReference type="Rhea" id="RHEA:17989"/>
        <dbReference type="Rhea" id="RHEA-COMP:9863"/>
        <dbReference type="Rhea" id="RHEA-COMP:11604"/>
        <dbReference type="ChEBI" id="CHEBI:15378"/>
        <dbReference type="ChEBI" id="CHEBI:29999"/>
        <dbReference type="ChEBI" id="CHEBI:30616"/>
        <dbReference type="ChEBI" id="CHEBI:83421"/>
        <dbReference type="ChEBI" id="CHEBI:456216"/>
        <dbReference type="EC" id="2.7.11.1"/>
    </reaction>
</comment>
<sequence>MRPVVAASTTPNGAPATGNDHIRQQRGVVPASFVPNSTADAHHSSDIRVGRHRAKLDEIRASLKAYEHESGVGPSSSSTSSNHVIHGSQTTPSSSSVSHSDITNDNTEVMGSSSSSTAATTTVSSAVVSHSNSFRTEGGHKMRIAPMPQRHLMMETGNEPVYRTGKEMIRNGNSPSSTAPSSTGTTEESIRIYPSGNRFEMPTVAYHMNNNAPQYSPGYSRAPQTRPPPAYDSSPTNTRMTPVAADNYRTHLHIKTQPAPKVQTNPSLLHHNKNMAPPPPGKSTISIETISEERKADNIQRLYHTSMDNRTASSVVSINVASPHTTKVNVGDSPLPSKSFIIGPRYTTDIDRSKNFVNYKDELRPDPRLIPSTSDANHEDFRPILFKPSNLDITFKSRPQAPPPQYNQPSEPPPKRVSSPIDRALLDPYLKNSRRVQPCKPNMLRFYMEQHVERLLQQYREREKRMRQLQKEMASAQLPDMMREKMLGILQQKESRYTRLRRQKMSKSHFTVISHIGVGAFGKVSLVRKKDTGKVYAMKSLEKADVIMKQQAAHVKAERDILAEADSPWIVRLFFSFQDDACLYFIMEYVPGGDMMTLLIQKGIFEEPLARFYIAELTCAIEYVHSVGFIHRDLKPDNILIDQHGHIKLTDFGLCTGLRWTHDRRYYGPENDHQRVDSFSLPPEVGANDRSVKVLNVRQQTRRKTAHSLVGTGNYMAPEVIAKTGHTQSCDWWSTGVILYEMVFGRVPFHDDVPGGTQHRIKNWRQYLDLTYCGNLSKECLMMVQQLICDVSTRLGSRGGAAQVKQHPWFKGIDWENLRKLRADYIYIPRVAHDEDTSNFETFQDNDRADKPNVRGLHNPAFYEFTYRHFFDTDSVGCPSLRPARRRSLRPLLENGIFDESVSEEDSSSHI</sequence>
<dbReference type="GO" id="GO:0035329">
    <property type="term" value="P:hippo signaling"/>
    <property type="evidence" value="ECO:0007669"/>
    <property type="project" value="TreeGrafter"/>
</dbReference>
<feature type="domain" description="Protein kinase" evidence="18">
    <location>
        <begin position="510"/>
        <end position="810"/>
    </location>
</feature>
<evidence type="ECO:0000313" key="21">
    <source>
        <dbReference type="Proteomes" id="UP000008068"/>
    </source>
</evidence>
<feature type="compositionally biased region" description="Low complexity" evidence="17">
    <location>
        <begin position="88"/>
        <end position="103"/>
    </location>
</feature>
<dbReference type="GO" id="GO:0071944">
    <property type="term" value="C:cell periphery"/>
    <property type="evidence" value="ECO:0007669"/>
    <property type="project" value="UniProtKB-ARBA"/>
</dbReference>
<evidence type="ECO:0000256" key="16">
    <source>
        <dbReference type="PROSITE-ProRule" id="PRU10141"/>
    </source>
</evidence>
<dbReference type="EC" id="2.7.11.1" evidence="4"/>
<dbReference type="GO" id="GO:0004674">
    <property type="term" value="F:protein serine/threonine kinase activity"/>
    <property type="evidence" value="ECO:0007669"/>
    <property type="project" value="UniProtKB-KW"/>
</dbReference>
<evidence type="ECO:0000256" key="4">
    <source>
        <dbReference type="ARBA" id="ARBA00012513"/>
    </source>
</evidence>
<feature type="region of interest" description="Disordered" evidence="17">
    <location>
        <begin position="67"/>
        <end position="118"/>
    </location>
</feature>
<dbReference type="PROSITE" id="PS00108">
    <property type="entry name" value="PROTEIN_KINASE_ST"/>
    <property type="match status" value="1"/>
</dbReference>
<dbReference type="CDD" id="cd21774">
    <property type="entry name" value="MobB_LATS"/>
    <property type="match status" value="1"/>
</dbReference>